<evidence type="ECO:0000313" key="3">
    <source>
        <dbReference type="EMBL" id="HIZ35048.1"/>
    </source>
</evidence>
<organism evidence="3 4">
    <name type="scientific">Candidatus Ruania gallistercoris</name>
    <dbReference type="NCBI Taxonomy" id="2838746"/>
    <lineage>
        <taxon>Bacteria</taxon>
        <taxon>Bacillati</taxon>
        <taxon>Actinomycetota</taxon>
        <taxon>Actinomycetes</taxon>
        <taxon>Micrococcales</taxon>
        <taxon>Ruaniaceae</taxon>
        <taxon>Ruania</taxon>
    </lineage>
</organism>
<dbReference type="PANTHER" id="PTHR42928">
    <property type="entry name" value="TRICARBOXYLATE-BINDING PROTEIN"/>
    <property type="match status" value="1"/>
</dbReference>
<evidence type="ECO:0000256" key="2">
    <source>
        <dbReference type="SAM" id="SignalP"/>
    </source>
</evidence>
<feature type="chain" id="PRO_5039063931" evidence="2">
    <location>
        <begin position="24"/>
        <end position="326"/>
    </location>
</feature>
<proteinExistence type="inferred from homology"/>
<comment type="similarity">
    <text evidence="1">Belongs to the UPF0065 (bug) family.</text>
</comment>
<evidence type="ECO:0000313" key="4">
    <source>
        <dbReference type="Proteomes" id="UP000824037"/>
    </source>
</evidence>
<reference evidence="3" key="2">
    <citation type="submission" date="2021-04" db="EMBL/GenBank/DDBJ databases">
        <authorList>
            <person name="Gilroy R."/>
        </authorList>
    </citation>
    <scope>NUCLEOTIDE SEQUENCE</scope>
    <source>
        <strain evidence="3">ChiGjej4B4-7305</strain>
    </source>
</reference>
<dbReference type="Proteomes" id="UP000824037">
    <property type="component" value="Unassembled WGS sequence"/>
</dbReference>
<comment type="caution">
    <text evidence="3">The sequence shown here is derived from an EMBL/GenBank/DDBJ whole genome shotgun (WGS) entry which is preliminary data.</text>
</comment>
<dbReference type="PIRSF" id="PIRSF017082">
    <property type="entry name" value="YflP"/>
    <property type="match status" value="1"/>
</dbReference>
<dbReference type="Gene3D" id="3.40.190.150">
    <property type="entry name" value="Bordetella uptake gene, domain 1"/>
    <property type="match status" value="1"/>
</dbReference>
<evidence type="ECO:0000256" key="1">
    <source>
        <dbReference type="ARBA" id="ARBA00006987"/>
    </source>
</evidence>
<dbReference type="CDD" id="cd07012">
    <property type="entry name" value="PBP2_Bug_TTT"/>
    <property type="match status" value="1"/>
</dbReference>
<dbReference type="InterPro" id="IPR042100">
    <property type="entry name" value="Bug_dom1"/>
</dbReference>
<feature type="signal peptide" evidence="2">
    <location>
        <begin position="1"/>
        <end position="23"/>
    </location>
</feature>
<gene>
    <name evidence="3" type="ORF">H9815_04670</name>
</gene>
<dbReference type="PANTHER" id="PTHR42928:SF3">
    <property type="entry name" value="UPF0065 PROTEIN YFLP"/>
    <property type="match status" value="1"/>
</dbReference>
<dbReference type="InterPro" id="IPR005064">
    <property type="entry name" value="BUG"/>
</dbReference>
<keyword evidence="2" id="KW-0732">Signal</keyword>
<protein>
    <submittedName>
        <fullName evidence="3">Tripartite tricarboxylate transporter substrate binding protein</fullName>
    </submittedName>
</protein>
<sequence length="326" mass="34042">MRPHRQKALVGATFSAAALLVMAGCTDGSAAGGADWEPTQDVTITVAFPAGGGTDAAARALAEGLESVREDLNVVVVNRDGGSGTVGYTYASQQARNPHELTFIEPGFVVVPETTEVPYAEDDFAMVGGVSLYTSVIIAPPGTFSDLSDLVDQAASDTLTVGFPNATGPQAISAELIEDSIGHEFEHVVYQNGGEIAAGVASGDLDFGLTALEHAQGFIDDGRVEALAVLSDERIENDTFADVPTATEAGVDVAFSGFRGVVAGGELTDGQLQYWVDALADYRDSEAYDESLDLTMTQELDVAGDEFQGYLDEFRSTVTPVLGNLG</sequence>
<name>A0A9D2J3E3_9MICO</name>
<dbReference type="Gene3D" id="3.40.190.10">
    <property type="entry name" value="Periplasmic binding protein-like II"/>
    <property type="match status" value="1"/>
</dbReference>
<dbReference type="Pfam" id="PF03401">
    <property type="entry name" value="TctC"/>
    <property type="match status" value="1"/>
</dbReference>
<accession>A0A9D2J3E3</accession>
<dbReference type="PROSITE" id="PS51257">
    <property type="entry name" value="PROKAR_LIPOPROTEIN"/>
    <property type="match status" value="1"/>
</dbReference>
<dbReference type="AlphaFoldDB" id="A0A9D2J3E3"/>
<reference evidence="3" key="1">
    <citation type="journal article" date="2021" name="PeerJ">
        <title>Extensive microbial diversity within the chicken gut microbiome revealed by metagenomics and culture.</title>
        <authorList>
            <person name="Gilroy R."/>
            <person name="Ravi A."/>
            <person name="Getino M."/>
            <person name="Pursley I."/>
            <person name="Horton D.L."/>
            <person name="Alikhan N.F."/>
            <person name="Baker D."/>
            <person name="Gharbi K."/>
            <person name="Hall N."/>
            <person name="Watson M."/>
            <person name="Adriaenssens E.M."/>
            <person name="Foster-Nyarko E."/>
            <person name="Jarju S."/>
            <person name="Secka A."/>
            <person name="Antonio M."/>
            <person name="Oren A."/>
            <person name="Chaudhuri R.R."/>
            <person name="La Ragione R."/>
            <person name="Hildebrand F."/>
            <person name="Pallen M.J."/>
        </authorList>
    </citation>
    <scope>NUCLEOTIDE SEQUENCE</scope>
    <source>
        <strain evidence="3">ChiGjej4B4-7305</strain>
    </source>
</reference>
<dbReference type="EMBL" id="DXBY01000075">
    <property type="protein sequence ID" value="HIZ35048.1"/>
    <property type="molecule type" value="Genomic_DNA"/>
</dbReference>